<accession>A0A076MQX3</accession>
<dbReference type="Proteomes" id="UP000062973">
    <property type="component" value="Chromosome"/>
</dbReference>
<dbReference type="KEGG" id="amq:AMETH_3196"/>
<gene>
    <name evidence="6" type="ORF">AMETH_3196</name>
</gene>
<feature type="domain" description="Aldehyde dehydrogenase" evidence="5">
    <location>
        <begin position="13"/>
        <end position="472"/>
    </location>
</feature>
<name>A0A076MQX3_AMYME</name>
<dbReference type="AlphaFoldDB" id="A0A076MQX3"/>
<dbReference type="InterPro" id="IPR016163">
    <property type="entry name" value="Ald_DH_C"/>
</dbReference>
<proteinExistence type="inferred from homology"/>
<dbReference type="PANTHER" id="PTHR42804">
    <property type="entry name" value="ALDEHYDE DEHYDROGENASE"/>
    <property type="match status" value="1"/>
</dbReference>
<reference evidence="6 7" key="1">
    <citation type="submission" date="2014-07" db="EMBL/GenBank/DDBJ databases">
        <title>Whole Genome Sequence of the Amycolatopsis methanolica 239.</title>
        <authorList>
            <person name="Tang B."/>
        </authorList>
    </citation>
    <scope>NUCLEOTIDE SEQUENCE [LARGE SCALE GENOMIC DNA]</scope>
    <source>
        <strain evidence="6 7">239</strain>
    </source>
</reference>
<dbReference type="PATRIC" id="fig|1068978.7.peg.3414"/>
<dbReference type="Gene3D" id="3.40.309.10">
    <property type="entry name" value="Aldehyde Dehydrogenase, Chain A, domain 2"/>
    <property type="match status" value="1"/>
</dbReference>
<dbReference type="InterPro" id="IPR016162">
    <property type="entry name" value="Ald_DH_N"/>
</dbReference>
<sequence>MRQEPAFFVDASWSRPTGGSFEVVEAASGAPLGVVGSASGADVDAAVTAARRALDGPWSRCRPAERAHALDRFAAALKARGRDTATLVSRENGMPIALSKAVNGFAPAQIIGYYARLARDLEVEESRAGLFGEVLVRREPAGVVAAIVPWNYPQPLAAMKIGPALAAGCTVVLKSSPETALDACAFAEAALAADLPPGVLNIVPGGRGTGEALVAHAGVDKVAFTGSTAAGRAIGEVCGRLLRPVTLELGGKSAAIIAEDADLGAFGRALPAVSFANNGQTCHASTRILAPASRYDEVVDLVTTVARGLVVGDPLDPATQIGPLVSSAQRDRVLGHIRAGLASGARLTAGGSVPADRPKGWYVEPTVFADVDNAAPVAQDEIFGPVLCVIPYEGDDQAVAIANDSAYGLAGTVWTADEEHGRDIARRIRTGTFGVNTYELDPVAPFGGVKASGLGRELGPEGLEPYVSLKSVYTTAGR</sequence>
<keyword evidence="7" id="KW-1185">Reference proteome</keyword>
<dbReference type="FunFam" id="3.40.605.10:FF:000007">
    <property type="entry name" value="NAD/NADP-dependent betaine aldehyde dehydrogenase"/>
    <property type="match status" value="1"/>
</dbReference>
<evidence type="ECO:0000259" key="5">
    <source>
        <dbReference type="Pfam" id="PF00171"/>
    </source>
</evidence>
<dbReference type="STRING" id="1068978.AMETH_3196"/>
<evidence type="ECO:0000313" key="7">
    <source>
        <dbReference type="Proteomes" id="UP000062973"/>
    </source>
</evidence>
<dbReference type="PANTHER" id="PTHR42804:SF1">
    <property type="entry name" value="ALDEHYDE DEHYDROGENASE-RELATED"/>
    <property type="match status" value="1"/>
</dbReference>
<feature type="active site" evidence="3">
    <location>
        <position position="248"/>
    </location>
</feature>
<evidence type="ECO:0000256" key="2">
    <source>
        <dbReference type="ARBA" id="ARBA00023002"/>
    </source>
</evidence>
<organism evidence="6 7">
    <name type="scientific">Amycolatopsis methanolica 239</name>
    <dbReference type="NCBI Taxonomy" id="1068978"/>
    <lineage>
        <taxon>Bacteria</taxon>
        <taxon>Bacillati</taxon>
        <taxon>Actinomycetota</taxon>
        <taxon>Actinomycetes</taxon>
        <taxon>Pseudonocardiales</taxon>
        <taxon>Pseudonocardiaceae</taxon>
        <taxon>Amycolatopsis</taxon>
        <taxon>Amycolatopsis methanolica group</taxon>
    </lineage>
</organism>
<evidence type="ECO:0000313" key="6">
    <source>
        <dbReference type="EMBL" id="AIJ23288.1"/>
    </source>
</evidence>
<dbReference type="InterPro" id="IPR029510">
    <property type="entry name" value="Ald_DH_CS_GLU"/>
</dbReference>
<evidence type="ECO:0000256" key="1">
    <source>
        <dbReference type="ARBA" id="ARBA00009986"/>
    </source>
</evidence>
<dbReference type="EMBL" id="CP009110">
    <property type="protein sequence ID" value="AIJ23288.1"/>
    <property type="molecule type" value="Genomic_DNA"/>
</dbReference>
<evidence type="ECO:0000256" key="4">
    <source>
        <dbReference type="RuleBase" id="RU003345"/>
    </source>
</evidence>
<dbReference type="CDD" id="cd07139">
    <property type="entry name" value="ALDH_AldA-Rv0768"/>
    <property type="match status" value="1"/>
</dbReference>
<dbReference type="SUPFAM" id="SSF53720">
    <property type="entry name" value="ALDH-like"/>
    <property type="match status" value="1"/>
</dbReference>
<dbReference type="Pfam" id="PF00171">
    <property type="entry name" value="Aldedh"/>
    <property type="match status" value="1"/>
</dbReference>
<dbReference type="InterPro" id="IPR016161">
    <property type="entry name" value="Ald_DH/histidinol_DH"/>
</dbReference>
<keyword evidence="2 4" id="KW-0560">Oxidoreductase</keyword>
<evidence type="ECO:0000256" key="3">
    <source>
        <dbReference type="PROSITE-ProRule" id="PRU10007"/>
    </source>
</evidence>
<protein>
    <submittedName>
        <fullName evidence="6">Aldehyde dehydrogenase</fullName>
    </submittedName>
</protein>
<dbReference type="GO" id="GO:0016620">
    <property type="term" value="F:oxidoreductase activity, acting on the aldehyde or oxo group of donors, NAD or NADP as acceptor"/>
    <property type="evidence" value="ECO:0007669"/>
    <property type="project" value="InterPro"/>
</dbReference>
<dbReference type="OrthoDB" id="6882680at2"/>
<dbReference type="eggNOG" id="COG1012">
    <property type="taxonomic scope" value="Bacteria"/>
</dbReference>
<dbReference type="Gene3D" id="3.40.605.10">
    <property type="entry name" value="Aldehyde Dehydrogenase, Chain A, domain 1"/>
    <property type="match status" value="1"/>
</dbReference>
<dbReference type="PROSITE" id="PS00687">
    <property type="entry name" value="ALDEHYDE_DEHYDR_GLU"/>
    <property type="match status" value="1"/>
</dbReference>
<comment type="similarity">
    <text evidence="1 4">Belongs to the aldehyde dehydrogenase family.</text>
</comment>
<dbReference type="HOGENOM" id="CLU_005391_0_0_11"/>
<dbReference type="InterPro" id="IPR015590">
    <property type="entry name" value="Aldehyde_DH_dom"/>
</dbReference>
<dbReference type="RefSeq" id="WP_017982116.1">
    <property type="nucleotide sequence ID" value="NZ_AQUL01000001.1"/>
</dbReference>